<reference evidence="6" key="1">
    <citation type="journal article" date="2008" name="Nature">
        <title>The amphioxus genome and the evolution of the chordate karyotype.</title>
        <authorList>
            <consortium name="US DOE Joint Genome Institute (JGI-PGF)"/>
            <person name="Putnam N.H."/>
            <person name="Butts T."/>
            <person name="Ferrier D.E.K."/>
            <person name="Furlong R.F."/>
            <person name="Hellsten U."/>
            <person name="Kawashima T."/>
            <person name="Robinson-Rechavi M."/>
            <person name="Shoguchi E."/>
            <person name="Terry A."/>
            <person name="Yu J.-K."/>
            <person name="Benito-Gutierrez E.L."/>
            <person name="Dubchak I."/>
            <person name="Garcia-Fernandez J."/>
            <person name="Gibson-Brown J.J."/>
            <person name="Grigoriev I.V."/>
            <person name="Horton A.C."/>
            <person name="de Jong P.J."/>
            <person name="Jurka J."/>
            <person name="Kapitonov V.V."/>
            <person name="Kohara Y."/>
            <person name="Kuroki Y."/>
            <person name="Lindquist E."/>
            <person name="Lucas S."/>
            <person name="Osoegawa K."/>
            <person name="Pennacchio L.A."/>
            <person name="Salamov A.A."/>
            <person name="Satou Y."/>
            <person name="Sauka-Spengler T."/>
            <person name="Schmutz J."/>
            <person name="Shin-I T."/>
            <person name="Toyoda A."/>
            <person name="Bronner-Fraser M."/>
            <person name="Fujiyama A."/>
            <person name="Holland L.Z."/>
            <person name="Holland P.W.H."/>
            <person name="Satoh N."/>
            <person name="Rokhsar D.S."/>
        </authorList>
    </citation>
    <scope>NUCLEOTIDE SEQUENCE [LARGE SCALE GENOMIC DNA]</scope>
    <source>
        <strain evidence="6">S238N-H82</strain>
        <tissue evidence="6">Testes</tissue>
    </source>
</reference>
<dbReference type="Pfam" id="PF13927">
    <property type="entry name" value="Ig_3"/>
    <property type="match status" value="1"/>
</dbReference>
<sequence length="302" mass="33725">CSSMDLTSVPQDLPTTITRLDLGQNRITTFDQSDLSRYRSLEYLSLYKNSITTINSQAFYFMSKLTELPISYNQIENLTADMFIGLEKLQSLYLHNNEISYIQAGTFKSTPQVTFLNLENNKLTHLRPDIDLSTLSMYRLYLDNNKLKILPSTAYDILSSISDVKIGNNPWQCDCRMLSFREKMTGSRSFENQISCSEPRNFHSQNLIDLNPKDLISSCVKPTIVRFEKTLGDDNFLIPGETLRLVCEASGIPTPDITVTLPSGLNATVESDGRVTVGVNGTITITDVTAADAGPYVCIAVN</sequence>
<evidence type="ECO:0000259" key="5">
    <source>
        <dbReference type="PROSITE" id="PS50835"/>
    </source>
</evidence>
<name>C3ZJA0_BRAFL</name>
<dbReference type="InParanoid" id="C3ZJA0"/>
<keyword evidence="2" id="KW-0732">Signal</keyword>
<dbReference type="InterPro" id="IPR032675">
    <property type="entry name" value="LRR_dom_sf"/>
</dbReference>
<dbReference type="PANTHER" id="PTHR24373">
    <property type="entry name" value="SLIT RELATED LEUCINE-RICH REPEAT NEURONAL PROTEIN"/>
    <property type="match status" value="1"/>
</dbReference>
<evidence type="ECO:0000313" key="6">
    <source>
        <dbReference type="EMBL" id="EEN47431.1"/>
    </source>
</evidence>
<keyword evidence="3" id="KW-0677">Repeat</keyword>
<dbReference type="InterPro" id="IPR001611">
    <property type="entry name" value="Leu-rich_rpt"/>
</dbReference>
<feature type="non-terminal residue" evidence="6">
    <location>
        <position position="1"/>
    </location>
</feature>
<feature type="non-terminal residue" evidence="6">
    <location>
        <position position="302"/>
    </location>
</feature>
<keyword evidence="1" id="KW-0433">Leucine-rich repeat</keyword>
<dbReference type="EMBL" id="GG666631">
    <property type="protein sequence ID" value="EEN47431.1"/>
    <property type="molecule type" value="Genomic_DNA"/>
</dbReference>
<evidence type="ECO:0000256" key="3">
    <source>
        <dbReference type="ARBA" id="ARBA00022737"/>
    </source>
</evidence>
<dbReference type="InterPro" id="IPR036179">
    <property type="entry name" value="Ig-like_dom_sf"/>
</dbReference>
<keyword evidence="4" id="KW-1015">Disulfide bond</keyword>
<feature type="domain" description="Ig-like" evidence="5">
    <location>
        <begin position="222"/>
        <end position="302"/>
    </location>
</feature>
<dbReference type="InterPro" id="IPR050328">
    <property type="entry name" value="Dev_Immune_Receptor"/>
</dbReference>
<dbReference type="InterPro" id="IPR013783">
    <property type="entry name" value="Ig-like_fold"/>
</dbReference>
<dbReference type="AlphaFoldDB" id="C3ZJA0"/>
<dbReference type="InterPro" id="IPR003598">
    <property type="entry name" value="Ig_sub2"/>
</dbReference>
<accession>C3ZJA0</accession>
<dbReference type="eggNOG" id="KOG0619">
    <property type="taxonomic scope" value="Eukaryota"/>
</dbReference>
<protein>
    <recommendedName>
        <fullName evidence="5">Ig-like domain-containing protein</fullName>
    </recommendedName>
</protein>
<evidence type="ECO:0000256" key="1">
    <source>
        <dbReference type="ARBA" id="ARBA00022614"/>
    </source>
</evidence>
<dbReference type="InterPro" id="IPR003591">
    <property type="entry name" value="Leu-rich_rpt_typical-subtyp"/>
</dbReference>
<dbReference type="SUPFAM" id="SSF52058">
    <property type="entry name" value="L domain-like"/>
    <property type="match status" value="1"/>
</dbReference>
<dbReference type="InterPro" id="IPR007110">
    <property type="entry name" value="Ig-like_dom"/>
</dbReference>
<dbReference type="SUPFAM" id="SSF48726">
    <property type="entry name" value="Immunoglobulin"/>
    <property type="match status" value="1"/>
</dbReference>
<dbReference type="Gene3D" id="2.60.40.10">
    <property type="entry name" value="Immunoglobulins"/>
    <property type="match status" value="1"/>
</dbReference>
<dbReference type="PROSITE" id="PS50835">
    <property type="entry name" value="IG_LIKE"/>
    <property type="match status" value="1"/>
</dbReference>
<dbReference type="InterPro" id="IPR000483">
    <property type="entry name" value="Cys-rich_flank_reg_C"/>
</dbReference>
<gene>
    <name evidence="6" type="ORF">BRAFLDRAFT_196097</name>
</gene>
<dbReference type="SMART" id="SM00369">
    <property type="entry name" value="LRR_TYP"/>
    <property type="match status" value="5"/>
</dbReference>
<dbReference type="CDD" id="cd00096">
    <property type="entry name" value="Ig"/>
    <property type="match status" value="1"/>
</dbReference>
<dbReference type="PANTHER" id="PTHR24373:SF383">
    <property type="entry name" value="LEUCINE-RICH REPEAT-CONTAINING PROTEIN 15-LIKE"/>
    <property type="match status" value="1"/>
</dbReference>
<dbReference type="FunFam" id="2.60.40.10:FF:002659">
    <property type="entry name" value="Uncharacterized protein"/>
    <property type="match status" value="1"/>
</dbReference>
<evidence type="ECO:0000256" key="2">
    <source>
        <dbReference type="ARBA" id="ARBA00022729"/>
    </source>
</evidence>
<evidence type="ECO:0000256" key="4">
    <source>
        <dbReference type="ARBA" id="ARBA00023157"/>
    </source>
</evidence>
<dbReference type="SMART" id="SM00408">
    <property type="entry name" value="IGc2"/>
    <property type="match status" value="1"/>
</dbReference>
<proteinExistence type="predicted"/>
<dbReference type="Gene3D" id="3.80.10.10">
    <property type="entry name" value="Ribonuclease Inhibitor"/>
    <property type="match status" value="2"/>
</dbReference>
<dbReference type="SMART" id="SM00082">
    <property type="entry name" value="LRRCT"/>
    <property type="match status" value="1"/>
</dbReference>
<dbReference type="Pfam" id="PF13855">
    <property type="entry name" value="LRR_8"/>
    <property type="match status" value="1"/>
</dbReference>
<organism>
    <name type="scientific">Branchiostoma floridae</name>
    <name type="common">Florida lancelet</name>
    <name type="synonym">Amphioxus</name>
    <dbReference type="NCBI Taxonomy" id="7739"/>
    <lineage>
        <taxon>Eukaryota</taxon>
        <taxon>Metazoa</taxon>
        <taxon>Chordata</taxon>
        <taxon>Cephalochordata</taxon>
        <taxon>Leptocardii</taxon>
        <taxon>Amphioxiformes</taxon>
        <taxon>Branchiostomatidae</taxon>
        <taxon>Branchiostoma</taxon>
    </lineage>
</organism>